<evidence type="ECO:0000313" key="3">
    <source>
        <dbReference type="EMBL" id="MFC5637261.1"/>
    </source>
</evidence>
<evidence type="ECO:0000313" key="4">
    <source>
        <dbReference type="Proteomes" id="UP001596154"/>
    </source>
</evidence>
<reference evidence="4" key="1">
    <citation type="journal article" date="2019" name="Int. J. Syst. Evol. Microbiol.">
        <title>The Global Catalogue of Microorganisms (GCM) 10K type strain sequencing project: providing services to taxonomists for standard genome sequencing and annotation.</title>
        <authorList>
            <consortium name="The Broad Institute Genomics Platform"/>
            <consortium name="The Broad Institute Genome Sequencing Center for Infectious Disease"/>
            <person name="Wu L."/>
            <person name="Ma J."/>
        </authorList>
    </citation>
    <scope>NUCLEOTIDE SEQUENCE [LARGE SCALE GENOMIC DNA]</scope>
    <source>
        <strain evidence="4">CGMCC 4.7248</strain>
    </source>
</reference>
<feature type="transmembrane region" description="Helical" evidence="2">
    <location>
        <begin position="64"/>
        <end position="85"/>
    </location>
</feature>
<dbReference type="RefSeq" id="WP_381026361.1">
    <property type="nucleotide sequence ID" value="NZ_JBHSNY010000009.1"/>
</dbReference>
<evidence type="ECO:0000256" key="2">
    <source>
        <dbReference type="SAM" id="Phobius"/>
    </source>
</evidence>
<dbReference type="EMBL" id="JBHSNY010000009">
    <property type="protein sequence ID" value="MFC5637261.1"/>
    <property type="molecule type" value="Genomic_DNA"/>
</dbReference>
<gene>
    <name evidence="3" type="ORF">ACFPZJ_26390</name>
</gene>
<feature type="transmembrane region" description="Helical" evidence="2">
    <location>
        <begin position="256"/>
        <end position="277"/>
    </location>
</feature>
<comment type="caution">
    <text evidence="3">The sequence shown here is derived from an EMBL/GenBank/DDBJ whole genome shotgun (WGS) entry which is preliminary data.</text>
</comment>
<accession>A0ABW0UZD7</accession>
<feature type="transmembrane region" description="Helical" evidence="2">
    <location>
        <begin position="225"/>
        <end position="244"/>
    </location>
</feature>
<feature type="transmembrane region" description="Helical" evidence="2">
    <location>
        <begin position="105"/>
        <end position="128"/>
    </location>
</feature>
<organism evidence="3 4">
    <name type="scientific">Streptomyces bullii</name>
    <dbReference type="NCBI Taxonomy" id="349910"/>
    <lineage>
        <taxon>Bacteria</taxon>
        <taxon>Bacillati</taxon>
        <taxon>Actinomycetota</taxon>
        <taxon>Actinomycetes</taxon>
        <taxon>Kitasatosporales</taxon>
        <taxon>Streptomycetaceae</taxon>
        <taxon>Streptomyces</taxon>
    </lineage>
</organism>
<dbReference type="Gene3D" id="1.20.1250.20">
    <property type="entry name" value="MFS general substrate transporter like domains"/>
    <property type="match status" value="1"/>
</dbReference>
<feature type="region of interest" description="Disordered" evidence="1">
    <location>
        <begin position="1"/>
        <end position="23"/>
    </location>
</feature>
<proteinExistence type="predicted"/>
<feature type="transmembrane region" description="Helical" evidence="2">
    <location>
        <begin position="31"/>
        <end position="52"/>
    </location>
</feature>
<dbReference type="Proteomes" id="UP001596154">
    <property type="component" value="Unassembled WGS sequence"/>
</dbReference>
<name>A0ABW0UZD7_9ACTN</name>
<dbReference type="Pfam" id="PF07690">
    <property type="entry name" value="MFS_1"/>
    <property type="match status" value="1"/>
</dbReference>
<dbReference type="InterPro" id="IPR036259">
    <property type="entry name" value="MFS_trans_sf"/>
</dbReference>
<dbReference type="SUPFAM" id="SSF103473">
    <property type="entry name" value="MFS general substrate transporter"/>
    <property type="match status" value="1"/>
</dbReference>
<protein>
    <submittedName>
        <fullName evidence="3">MFS transporter</fullName>
    </submittedName>
</protein>
<keyword evidence="2" id="KW-0472">Membrane</keyword>
<keyword evidence="2" id="KW-0812">Transmembrane</keyword>
<feature type="transmembrane region" description="Helical" evidence="2">
    <location>
        <begin position="298"/>
        <end position="317"/>
    </location>
</feature>
<feature type="transmembrane region" description="Helical" evidence="2">
    <location>
        <begin position="183"/>
        <end position="204"/>
    </location>
</feature>
<feature type="transmembrane region" description="Helical" evidence="2">
    <location>
        <begin position="388"/>
        <end position="408"/>
    </location>
</feature>
<evidence type="ECO:0000256" key="1">
    <source>
        <dbReference type="SAM" id="MobiDB-lite"/>
    </source>
</evidence>
<keyword evidence="2" id="KW-1133">Transmembrane helix</keyword>
<feature type="compositionally biased region" description="Polar residues" evidence="1">
    <location>
        <begin position="1"/>
        <end position="10"/>
    </location>
</feature>
<sequence length="422" mass="43522">MTNTGASQSEIAPVAGEQDRSGSGHSAVRKLLYCEAVSAFGGGLWFSMWAVYLTSVKGIPAASMGLAMGLGGGAGLLAAVPVGALADRRGARQVLVAVSVARGSLVLLFLTTSGFWGLLVAAALFTAAETSGRGVKVTLVYVLMPDHQRLTVLAQARVVQHITYAAGAGAAAWVLSTDTAGPYYAALAVVALSAFLSATVLIGLPPTPPVPADRRSPGTRAVRDLPFLSLMSTTALLSLCWPLLSSGLPLWLQYQTAAPVWLAPVTVVVSSLFIALYQVRVTRQGESLRGAVRSTRKAGIALGVCCLLFAAAAWPAHALLSSLIVLAGLAAHIYGELHYVASRWGLSLRLMRRDAEGEYQGLAASTEGAVATVGPAMITTLVTGALVGGWAVLAVVFMAATAPTAALCRRALRTSRGRASTG</sequence>
<keyword evidence="4" id="KW-1185">Reference proteome</keyword>
<dbReference type="InterPro" id="IPR011701">
    <property type="entry name" value="MFS"/>
</dbReference>